<feature type="compositionally biased region" description="Polar residues" evidence="2">
    <location>
        <begin position="1"/>
        <end position="16"/>
    </location>
</feature>
<dbReference type="PANTHER" id="PTHR21663">
    <property type="entry name" value="HYPOTHETICAL HEAT DOMAIN-CONTAINING"/>
    <property type="match status" value="1"/>
</dbReference>
<evidence type="ECO:0000256" key="1">
    <source>
        <dbReference type="ARBA" id="ARBA00008304"/>
    </source>
</evidence>
<dbReference type="PANTHER" id="PTHR21663:SF0">
    <property type="entry name" value="HEAT REPEAT-CONTAINING PROTEIN 5B"/>
    <property type="match status" value="1"/>
</dbReference>
<evidence type="ECO:0000259" key="3">
    <source>
        <dbReference type="Pfam" id="PF25808"/>
    </source>
</evidence>
<dbReference type="InterPro" id="IPR046837">
    <property type="entry name" value="Laa1/Sip1/HEATR5-like_HEAT"/>
</dbReference>
<evidence type="ECO:0000313" key="5">
    <source>
        <dbReference type="Proteomes" id="UP000316270"/>
    </source>
</evidence>
<dbReference type="GO" id="GO:0008104">
    <property type="term" value="P:intracellular protein localization"/>
    <property type="evidence" value="ECO:0007669"/>
    <property type="project" value="TreeGrafter"/>
</dbReference>
<sequence length="2032" mass="221010">MAGTSTPPATNGSVATPNPELDTKKLHTLPSEQQDLFLLTFTAELARFVATLDADGASAHQIYVKKELFKIINLPSPAPSRVVRNNLGRCLASIFGKGDRKLLFESINELIGIINSGKDKDVNIRHAAVHCLGAVYEAAGDSAISLSTLAGGTLLRCLKQSQNHAGLRSSIFRALGRIFTLVGSSGDESTARDIWKHARSAASSEKSLLVQGSACSCLELLIRHTPFFDNSNDFDKMQSAVWKAIDSHSPSTRRAAASCLSAVLVKSYSETPVVEQAPKSRKPRKPTKKGSKVEGDDEEIERPDSPAPTKPSTVLSFGLLDLLRQLSEHYVRPATTNRARAGIAQCYIKILRGLGESVVENNYPAITRHLCTYLLGYPSITHNRYRLLITRKFIRIILEDVVGQEILGESAQLSAAKFLVNDILKDYPQALRERPEPSKQALTATLSALSSLIRSLGAAVSVIAESIREALLQVLQHPSYTVQIHTSHCLRAFVAACPQQLLATVTICMNSVNRELSLLAGARQSPRRCVGYAHGLSAVLSTSTYQPLYGSVDVYSRVLTQATSLLKSSGSQDLRISSTQIQVAYILLGGLMSLGPNFIKIHLSQLLFLWKNALPKPLNKDNMTQRNLLELSFLAHVRECALGSILTFLQYNSRILTLDVTKRIAAMLHNTQMFLGSLPSKKLTDDPAQRLSPSLQLLDFDLMVRRRVLQCYTRLLIDGPQGSTEALLQTNLLPLAISCFANPENYAPSLSASIANSAGTFESIWDVGDNYGFGVTGLVHGFDSTPLPGEIDRGNRHHWIMKRGIEAGIDQILLQPTCGAREHDSIALYKDDLGTSHPLSDPLATQVVNAAIHLFATSLPLQAPKVQESVLEQLSLFLSDNNLQRDPARKAAMSVNVASALFSALKVATRETSLTPGNIRSEGVEKATRELLRAFLLSPDQYVRNIAAQALGRLCKSSGNNFTVKEIDDLIDQIISNRDPIARAGCAVALGNIYAQLGGMTASFHLKKILGVLNSLSSDPHPAVHFWALESISRVADSADLNFGPHVTATLGLAAQLYMADTHNEEASALAASNFEVDLPTPAVVARCIDSIINVLGPDLQDAAKPRELVMALISQFRVEDEELILIQSLLCQEHFSLYTPTHMDFTAYVKGLQTDLNSPLAQIRAMATEGLHTLMRRNADEVVRTAKPGLEEQLWLVLDGNPDDEIVKNILRNWLQQTGLSDTITWVQRCNSVLTKIAMKAGQDSQSAAPVKLRGAPDIQDDEVAGFAGAAVGVPEDDNPTGSSTQELLKWQTRTFAMDLLSELTTMVARDASANEGSPAEAALQSKVADVVRISFSASTAGVVSLRLRGLRIIDQILKLFGRTPDPDFAEASLLEQYQAQIGSALTPAFAADSSPELAAEAVNVCATFIATGIVTDIDRMGRILKLLVSALENFSAESDTATIGDLRGLSSNALVMVKMSIFSAWAELQIASSEQKYLVDVLNPHIAKLTPLWLASLREYARLRFEPDISMTGSGPAVSGNLDSIYAALNRETLLQFYQASWLHLVDAIASLIDEDSEFVFDALDGKMDSPNPNGASTKAADINYRDEPVAFFFVLFGLAFEALATRSSDSQSSEGEILEILQALKKILRPSVSGQAIYQEVVFSETMDMLDRLVLTEALNVQSVIVEIARNLCLGHPSARTGQYNAVEEEKLSEDIDQMFELTRIIVLVLAGLVPNLTEDKSRVRHELNDEAISLLTLSLSSLVSASAVYPSVIKTDLHACIMHIFATILATPSCQTTVVPQALPIFKRFLTSITTNPQPETGTQLRSALARFITILKKSQQREFDQATQCEKNALLACTILLSSTGSVFASDDPLLQRFTNELSECLQSRFPSKVAANCARSLLVMPKRHAAEEALAALLLPQLLGFMSKPSEIEGIDESFSIVSQALTAWIPTLAGTPDKIAVAMALVVPTLLSRASTSGSSTYKETATRLLELAAVDQTRFRSCVGTMDGEQKTFMERVIREGGAKREVARVEESGEPTIALKMDF</sequence>
<dbReference type="InterPro" id="IPR016024">
    <property type="entry name" value="ARM-type_fold"/>
</dbReference>
<evidence type="ECO:0000313" key="4">
    <source>
        <dbReference type="EMBL" id="QDS76874.1"/>
    </source>
</evidence>
<dbReference type="InterPro" id="IPR057981">
    <property type="entry name" value="TPR_LAA1-like_C"/>
</dbReference>
<dbReference type="GO" id="GO:0042147">
    <property type="term" value="P:retrograde transport, endosome to Golgi"/>
    <property type="evidence" value="ECO:0007669"/>
    <property type="project" value="TreeGrafter"/>
</dbReference>
<dbReference type="GO" id="GO:0005829">
    <property type="term" value="C:cytosol"/>
    <property type="evidence" value="ECO:0007669"/>
    <property type="project" value="GOC"/>
</dbReference>
<keyword evidence="5" id="KW-1185">Reference proteome</keyword>
<dbReference type="Proteomes" id="UP000316270">
    <property type="component" value="Chromosome 16"/>
</dbReference>
<dbReference type="InterPro" id="IPR011989">
    <property type="entry name" value="ARM-like"/>
</dbReference>
<accession>A0A517LMM9</accession>
<feature type="compositionally biased region" description="Basic residues" evidence="2">
    <location>
        <begin position="279"/>
        <end position="290"/>
    </location>
</feature>
<gene>
    <name evidence="4" type="ORF">FKW77_003624</name>
</gene>
<protein>
    <recommendedName>
        <fullName evidence="3">LAA1-like C-terminal TPR repeats domain-containing protein</fullName>
    </recommendedName>
</protein>
<dbReference type="GO" id="GO:0016020">
    <property type="term" value="C:membrane"/>
    <property type="evidence" value="ECO:0007669"/>
    <property type="project" value="TreeGrafter"/>
</dbReference>
<feature type="region of interest" description="Disordered" evidence="2">
    <location>
        <begin position="274"/>
        <end position="313"/>
    </location>
</feature>
<feature type="domain" description="LAA1-like C-terminal TPR repeats" evidence="3">
    <location>
        <begin position="1856"/>
        <end position="2016"/>
    </location>
</feature>
<dbReference type="EMBL" id="CP042200">
    <property type="protein sequence ID" value="QDS76874.1"/>
    <property type="molecule type" value="Genomic_DNA"/>
</dbReference>
<dbReference type="STRING" id="50376.A0A517LMM9"/>
<dbReference type="SUPFAM" id="SSF48371">
    <property type="entry name" value="ARM repeat"/>
    <property type="match status" value="2"/>
</dbReference>
<dbReference type="InterPro" id="IPR040108">
    <property type="entry name" value="Laa1/Sip1/HEATR5"/>
</dbReference>
<evidence type="ECO:0000256" key="2">
    <source>
        <dbReference type="SAM" id="MobiDB-lite"/>
    </source>
</evidence>
<dbReference type="Pfam" id="PF25468">
    <property type="entry name" value="HEAT_HEATR5A"/>
    <property type="match status" value="1"/>
</dbReference>
<proteinExistence type="inferred from homology"/>
<dbReference type="Pfam" id="PF25808">
    <property type="entry name" value="TPR_LAA1_C"/>
    <property type="match status" value="1"/>
</dbReference>
<comment type="similarity">
    <text evidence="1">Belongs to the HEATR5 family.</text>
</comment>
<dbReference type="OrthoDB" id="192608at2759"/>
<dbReference type="Pfam" id="PF20210">
    <property type="entry name" value="Laa1_Sip1_HTR5"/>
    <property type="match status" value="1"/>
</dbReference>
<organism evidence="4 5">
    <name type="scientific">Venturia effusa</name>
    <dbReference type="NCBI Taxonomy" id="50376"/>
    <lineage>
        <taxon>Eukaryota</taxon>
        <taxon>Fungi</taxon>
        <taxon>Dikarya</taxon>
        <taxon>Ascomycota</taxon>
        <taxon>Pezizomycotina</taxon>
        <taxon>Dothideomycetes</taxon>
        <taxon>Pleosporomycetidae</taxon>
        <taxon>Venturiales</taxon>
        <taxon>Venturiaceae</taxon>
        <taxon>Venturia</taxon>
    </lineage>
</organism>
<dbReference type="GO" id="GO:0005794">
    <property type="term" value="C:Golgi apparatus"/>
    <property type="evidence" value="ECO:0007669"/>
    <property type="project" value="TreeGrafter"/>
</dbReference>
<feature type="region of interest" description="Disordered" evidence="2">
    <location>
        <begin position="1"/>
        <end position="24"/>
    </location>
</feature>
<reference evidence="4 5" key="1">
    <citation type="submission" date="2019-07" db="EMBL/GenBank/DDBJ databases">
        <title>Finished genome of Venturia effusa.</title>
        <authorList>
            <person name="Young C.A."/>
            <person name="Cox M.P."/>
            <person name="Ganley A.R.D."/>
            <person name="David W.J."/>
        </authorList>
    </citation>
    <scope>NUCLEOTIDE SEQUENCE [LARGE SCALE GENOMIC DNA]</scope>
    <source>
        <strain evidence="5">albino</strain>
    </source>
</reference>
<dbReference type="GO" id="GO:0006897">
    <property type="term" value="P:endocytosis"/>
    <property type="evidence" value="ECO:0007669"/>
    <property type="project" value="TreeGrafter"/>
</dbReference>
<dbReference type="GO" id="GO:0030139">
    <property type="term" value="C:endocytic vesicle"/>
    <property type="evidence" value="ECO:0007669"/>
    <property type="project" value="TreeGrafter"/>
</dbReference>
<name>A0A517LMM9_9PEZI</name>
<dbReference type="Gene3D" id="1.25.10.10">
    <property type="entry name" value="Leucine-rich Repeat Variant"/>
    <property type="match status" value="3"/>
</dbReference>